<comment type="caution">
    <text evidence="2">The sequence shown here is derived from an EMBL/GenBank/DDBJ whole genome shotgun (WGS) entry which is preliminary data.</text>
</comment>
<dbReference type="EMBL" id="WSZK01000047">
    <property type="protein sequence ID" value="MWG36938.1"/>
    <property type="molecule type" value="Genomic_DNA"/>
</dbReference>
<dbReference type="RefSeq" id="WP_158206585.1">
    <property type="nucleotide sequence ID" value="NZ_WSZK01000047.1"/>
</dbReference>
<protein>
    <submittedName>
        <fullName evidence="2">Uncharacterized protein</fullName>
    </submittedName>
</protein>
<evidence type="ECO:0000313" key="3">
    <source>
        <dbReference type="Proteomes" id="UP000451471"/>
    </source>
</evidence>
<feature type="region of interest" description="Disordered" evidence="1">
    <location>
        <begin position="1"/>
        <end position="23"/>
    </location>
</feature>
<proteinExistence type="predicted"/>
<dbReference type="Proteomes" id="UP000451471">
    <property type="component" value="Unassembled WGS sequence"/>
</dbReference>
<accession>A0A6B0GYV6</accession>
<evidence type="ECO:0000313" key="2">
    <source>
        <dbReference type="EMBL" id="MWG36938.1"/>
    </source>
</evidence>
<dbReference type="AlphaFoldDB" id="A0A6B0GYV6"/>
<gene>
    <name evidence="2" type="ORF">GQS65_21040</name>
</gene>
<evidence type="ECO:0000256" key="1">
    <source>
        <dbReference type="SAM" id="MobiDB-lite"/>
    </source>
</evidence>
<reference evidence="2 3" key="1">
    <citation type="submission" date="2019-12" db="EMBL/GenBank/DDBJ databases">
        <title>Halocatena pleomorpha gen. nov. sp. nov., an extremely halophilic archaeon of family Halobacteriaceae isolated from saltpan soil.</title>
        <authorList>
            <person name="Pal Y."/>
            <person name="Verma A."/>
            <person name="Krishnamurthi S."/>
            <person name="Kumar P."/>
        </authorList>
    </citation>
    <scope>NUCLEOTIDE SEQUENCE [LARGE SCALE GENOMIC DNA]</scope>
    <source>
        <strain evidence="2 3">JCM 16495</strain>
    </source>
</reference>
<name>A0A6B0GYV6_9EURY</name>
<sequence>MPYTYQSEKGSRHEYERTTTDCPQGCANPSGGMRRVTHYTGKIDVFDVYGEEIEQERTDRYLECPTCGWVVDL</sequence>
<feature type="compositionally biased region" description="Basic and acidic residues" evidence="1">
    <location>
        <begin position="9"/>
        <end position="19"/>
    </location>
</feature>
<organism evidence="2 3">
    <name type="scientific">Halomarina oriensis</name>
    <dbReference type="NCBI Taxonomy" id="671145"/>
    <lineage>
        <taxon>Archaea</taxon>
        <taxon>Methanobacteriati</taxon>
        <taxon>Methanobacteriota</taxon>
        <taxon>Stenosarchaea group</taxon>
        <taxon>Halobacteria</taxon>
        <taxon>Halobacteriales</taxon>
        <taxon>Natronomonadaceae</taxon>
        <taxon>Halomarina</taxon>
    </lineage>
</organism>
<keyword evidence="3" id="KW-1185">Reference proteome</keyword>